<reference evidence="1" key="1">
    <citation type="journal article" date="2020" name="Stud. Mycol.">
        <title>101 Dothideomycetes genomes: a test case for predicting lifestyles and emergence of pathogens.</title>
        <authorList>
            <person name="Haridas S."/>
            <person name="Albert R."/>
            <person name="Binder M."/>
            <person name="Bloem J."/>
            <person name="Labutti K."/>
            <person name="Salamov A."/>
            <person name="Andreopoulos B."/>
            <person name="Baker S."/>
            <person name="Barry K."/>
            <person name="Bills G."/>
            <person name="Bluhm B."/>
            <person name="Cannon C."/>
            <person name="Castanera R."/>
            <person name="Culley D."/>
            <person name="Daum C."/>
            <person name="Ezra D."/>
            <person name="Gonzalez J."/>
            <person name="Henrissat B."/>
            <person name="Kuo A."/>
            <person name="Liang C."/>
            <person name="Lipzen A."/>
            <person name="Lutzoni F."/>
            <person name="Magnuson J."/>
            <person name="Mondo S."/>
            <person name="Nolan M."/>
            <person name="Ohm R."/>
            <person name="Pangilinan J."/>
            <person name="Park H.-J."/>
            <person name="Ramirez L."/>
            <person name="Alfaro M."/>
            <person name="Sun H."/>
            <person name="Tritt A."/>
            <person name="Yoshinaga Y."/>
            <person name="Zwiers L.-H."/>
            <person name="Turgeon B."/>
            <person name="Goodwin S."/>
            <person name="Spatafora J."/>
            <person name="Crous P."/>
            <person name="Grigoriev I."/>
        </authorList>
    </citation>
    <scope>NUCLEOTIDE SEQUENCE</scope>
    <source>
        <strain evidence="1">CBS 116435</strain>
    </source>
</reference>
<dbReference type="Pfam" id="PF21858">
    <property type="entry name" value="DUF6914"/>
    <property type="match status" value="1"/>
</dbReference>
<organism evidence="1 2">
    <name type="scientific">Polychaeton citri CBS 116435</name>
    <dbReference type="NCBI Taxonomy" id="1314669"/>
    <lineage>
        <taxon>Eukaryota</taxon>
        <taxon>Fungi</taxon>
        <taxon>Dikarya</taxon>
        <taxon>Ascomycota</taxon>
        <taxon>Pezizomycotina</taxon>
        <taxon>Dothideomycetes</taxon>
        <taxon>Dothideomycetidae</taxon>
        <taxon>Capnodiales</taxon>
        <taxon>Capnodiaceae</taxon>
        <taxon>Polychaeton</taxon>
    </lineage>
</organism>
<comment type="caution">
    <text evidence="1">The sequence shown here is derived from an EMBL/GenBank/DDBJ whole genome shotgun (WGS) entry which is preliminary data.</text>
</comment>
<dbReference type="EMBL" id="MU003797">
    <property type="protein sequence ID" value="KAF2720659.1"/>
    <property type="molecule type" value="Genomic_DNA"/>
</dbReference>
<dbReference type="OrthoDB" id="2679825at2759"/>
<dbReference type="InterPro" id="IPR054208">
    <property type="entry name" value="DUF6914"/>
</dbReference>
<keyword evidence="2" id="KW-1185">Reference proteome</keyword>
<proteinExistence type="predicted"/>
<sequence>MPPPKRPGYLRSLSSYTQRNKPRLYVALYPRGGSESSFTRTSDCESYHWALIVGPQTASRSDAGTRYHIAHSSTLSFADSRRVSVQSLVYEENDLPTTPSAQTMLVRIAVAKVINADYVRDILRSLPVAVDGVNDTCLAWVQNAFTELHSKHGCLKSYLCEEDWKEVEMVAREYCKRKREQRRWTDADGPWDMGNVSTYTFWQNRETMP</sequence>
<evidence type="ECO:0000313" key="1">
    <source>
        <dbReference type="EMBL" id="KAF2720659.1"/>
    </source>
</evidence>
<evidence type="ECO:0000313" key="2">
    <source>
        <dbReference type="Proteomes" id="UP000799441"/>
    </source>
</evidence>
<name>A0A9P4UNG2_9PEZI</name>
<protein>
    <submittedName>
        <fullName evidence="1">Uncharacterized protein</fullName>
    </submittedName>
</protein>
<accession>A0A9P4UNG2</accession>
<dbReference type="Proteomes" id="UP000799441">
    <property type="component" value="Unassembled WGS sequence"/>
</dbReference>
<dbReference type="AlphaFoldDB" id="A0A9P4UNG2"/>
<gene>
    <name evidence="1" type="ORF">K431DRAFT_88585</name>
</gene>